<accession>A0A4V6PZ94</accession>
<keyword evidence="2" id="KW-0223">Dioxygenase</keyword>
<evidence type="ECO:0000259" key="1">
    <source>
        <dbReference type="PROSITE" id="PS51819"/>
    </source>
</evidence>
<evidence type="ECO:0000313" key="2">
    <source>
        <dbReference type="EMBL" id="TDR80259.1"/>
    </source>
</evidence>
<dbReference type="PIRSF" id="PIRSF039020">
    <property type="entry name" value="EhpR"/>
    <property type="match status" value="1"/>
</dbReference>
<dbReference type="Pfam" id="PF00903">
    <property type="entry name" value="Glyoxalase"/>
    <property type="match status" value="1"/>
</dbReference>
<dbReference type="PROSITE" id="PS51819">
    <property type="entry name" value="VOC"/>
    <property type="match status" value="1"/>
</dbReference>
<dbReference type="Gene3D" id="3.10.180.10">
    <property type="entry name" value="2,3-Dihydroxybiphenyl 1,2-Dioxygenase, domain 1"/>
    <property type="match status" value="1"/>
</dbReference>
<dbReference type="GO" id="GO:0016829">
    <property type="term" value="F:lyase activity"/>
    <property type="evidence" value="ECO:0007669"/>
    <property type="project" value="UniProtKB-KW"/>
</dbReference>
<dbReference type="RefSeq" id="WP_166642188.1">
    <property type="nucleotide sequence ID" value="NZ_SNZP01000005.1"/>
</dbReference>
<name>A0A4V6PZ94_9NEIS</name>
<keyword evidence="2" id="KW-0560">Oxidoreductase</keyword>
<dbReference type="AlphaFoldDB" id="A0A4V6PZ94"/>
<sequence>MTMPSHVLLYVDDLAASTAFYTEVLGEAPVSATASFVLFEQEEGVRLGLWARECVEPASTIAGGGAELVIVLDDEDAVDSRHDELQHQERCIVIQPPLETEYGRSFVLLDPDGHRVRIMMPF</sequence>
<dbReference type="SUPFAM" id="SSF54593">
    <property type="entry name" value="Glyoxalase/Bleomycin resistance protein/Dihydroxybiphenyl dioxygenase"/>
    <property type="match status" value="1"/>
</dbReference>
<keyword evidence="3" id="KW-1185">Reference proteome</keyword>
<dbReference type="Proteomes" id="UP000295611">
    <property type="component" value="Unassembled WGS sequence"/>
</dbReference>
<dbReference type="GO" id="GO:0051213">
    <property type="term" value="F:dioxygenase activity"/>
    <property type="evidence" value="ECO:0007669"/>
    <property type="project" value="UniProtKB-KW"/>
</dbReference>
<reference evidence="2 3" key="1">
    <citation type="submission" date="2019-03" db="EMBL/GenBank/DDBJ databases">
        <title>Genomic Encyclopedia of Type Strains, Phase III (KMG-III): the genomes of soil and plant-associated and newly described type strains.</title>
        <authorList>
            <person name="Whitman W."/>
        </authorList>
    </citation>
    <scope>NUCLEOTIDE SEQUENCE [LARGE SCALE GENOMIC DNA]</scope>
    <source>
        <strain evidence="2 3">CECT 8976</strain>
    </source>
</reference>
<dbReference type="InterPro" id="IPR004360">
    <property type="entry name" value="Glyas_Fos-R_dOase_dom"/>
</dbReference>
<proteinExistence type="predicted"/>
<gene>
    <name evidence="2" type="ORF">DFP86_105114</name>
</gene>
<dbReference type="InterPro" id="IPR026275">
    <property type="entry name" value="Glyoxalase/dOase/EhpR"/>
</dbReference>
<comment type="caution">
    <text evidence="2">The sequence shown here is derived from an EMBL/GenBank/DDBJ whole genome shotgun (WGS) entry which is preliminary data.</text>
</comment>
<protein>
    <submittedName>
        <fullName evidence="2">Catechol 2,3-dioxygenase-like lactoylglutathione lyase family enzyme</fullName>
    </submittedName>
</protein>
<evidence type="ECO:0000313" key="3">
    <source>
        <dbReference type="Proteomes" id="UP000295611"/>
    </source>
</evidence>
<feature type="domain" description="VOC" evidence="1">
    <location>
        <begin position="3"/>
        <end position="121"/>
    </location>
</feature>
<dbReference type="InterPro" id="IPR037523">
    <property type="entry name" value="VOC_core"/>
</dbReference>
<organism evidence="2 3">
    <name type="scientific">Paludibacterium purpuratum</name>
    <dbReference type="NCBI Taxonomy" id="1144873"/>
    <lineage>
        <taxon>Bacteria</taxon>
        <taxon>Pseudomonadati</taxon>
        <taxon>Pseudomonadota</taxon>
        <taxon>Betaproteobacteria</taxon>
        <taxon>Neisseriales</taxon>
        <taxon>Chromobacteriaceae</taxon>
        <taxon>Paludibacterium</taxon>
    </lineage>
</organism>
<dbReference type="InterPro" id="IPR029068">
    <property type="entry name" value="Glyas_Bleomycin-R_OHBP_Dase"/>
</dbReference>
<keyword evidence="2" id="KW-0456">Lyase</keyword>
<dbReference type="EMBL" id="SNZP01000005">
    <property type="protein sequence ID" value="TDR80259.1"/>
    <property type="molecule type" value="Genomic_DNA"/>
</dbReference>